<sequence>MEGYDVGSFSLWHWIIFLVLIFFPLIFVFRPPPPGANRFGAPAMPMSLGEAIASFFRNYVNFQGRAARSEYWFSFLFLFGSSVVIEVIDNSGIISLIWSLVLFLPAISVATRRLHDINRSGWHQLLSCFAPVGLIVVIVWYCTPGRDET</sequence>
<feature type="transmembrane region" description="Helical" evidence="1">
    <location>
        <begin position="122"/>
        <end position="141"/>
    </location>
</feature>
<protein>
    <recommendedName>
        <fullName evidence="4">DUF805 domain-containing protein</fullName>
    </recommendedName>
</protein>
<keyword evidence="1" id="KW-0472">Membrane</keyword>
<dbReference type="InterPro" id="IPR008523">
    <property type="entry name" value="DUF805"/>
</dbReference>
<dbReference type="Pfam" id="PF05656">
    <property type="entry name" value="DUF805"/>
    <property type="match status" value="1"/>
</dbReference>
<evidence type="ECO:0008006" key="4">
    <source>
        <dbReference type="Google" id="ProtNLM"/>
    </source>
</evidence>
<feature type="transmembrane region" description="Helical" evidence="1">
    <location>
        <begin position="94"/>
        <end position="110"/>
    </location>
</feature>
<evidence type="ECO:0000313" key="3">
    <source>
        <dbReference type="Proteomes" id="UP000028701"/>
    </source>
</evidence>
<evidence type="ECO:0000313" key="2">
    <source>
        <dbReference type="EMBL" id="GAK70591.1"/>
    </source>
</evidence>
<keyword evidence="1" id="KW-1133">Transmembrane helix</keyword>
<dbReference type="PANTHER" id="PTHR34980">
    <property type="entry name" value="INNER MEMBRANE PROTEIN-RELATED-RELATED"/>
    <property type="match status" value="1"/>
</dbReference>
<evidence type="ECO:0000256" key="1">
    <source>
        <dbReference type="SAM" id="Phobius"/>
    </source>
</evidence>
<dbReference type="Proteomes" id="UP000028701">
    <property type="component" value="Unassembled WGS sequence"/>
</dbReference>
<accession>A0A081CV95</accession>
<dbReference type="eggNOG" id="COG3152">
    <property type="taxonomic scope" value="Bacteria"/>
</dbReference>
<keyword evidence="1" id="KW-0812">Transmembrane</keyword>
<organism evidence="2 3">
    <name type="scientific">Agrobacterium rubi TR3 = NBRC 13261</name>
    <dbReference type="NCBI Taxonomy" id="1368415"/>
    <lineage>
        <taxon>Bacteria</taxon>
        <taxon>Pseudomonadati</taxon>
        <taxon>Pseudomonadota</taxon>
        <taxon>Alphaproteobacteria</taxon>
        <taxon>Hyphomicrobiales</taxon>
        <taxon>Rhizobiaceae</taxon>
        <taxon>Rhizobium/Agrobacterium group</taxon>
        <taxon>Agrobacterium</taxon>
    </lineage>
</organism>
<dbReference type="PANTHER" id="PTHR34980:SF2">
    <property type="entry name" value="INNER MEMBRANE PROTEIN YHAH-RELATED"/>
    <property type="match status" value="1"/>
</dbReference>
<dbReference type="EMBL" id="BBJU01000012">
    <property type="protein sequence ID" value="GAK70591.1"/>
    <property type="molecule type" value="Genomic_DNA"/>
</dbReference>
<comment type="caution">
    <text evidence="2">The sequence shown here is derived from an EMBL/GenBank/DDBJ whole genome shotgun (WGS) entry which is preliminary data.</text>
</comment>
<proteinExistence type="predicted"/>
<dbReference type="GO" id="GO:0005886">
    <property type="term" value="C:plasma membrane"/>
    <property type="evidence" value="ECO:0007669"/>
    <property type="project" value="TreeGrafter"/>
</dbReference>
<feature type="transmembrane region" description="Helical" evidence="1">
    <location>
        <begin position="12"/>
        <end position="29"/>
    </location>
</feature>
<gene>
    <name evidence="2" type="ORF">RRU01S_12_01740</name>
</gene>
<feature type="transmembrane region" description="Helical" evidence="1">
    <location>
        <begin position="71"/>
        <end position="88"/>
    </location>
</feature>
<name>A0A081CV95_9HYPH</name>
<reference evidence="2 3" key="1">
    <citation type="submission" date="2014-08" db="EMBL/GenBank/DDBJ databases">
        <title>Whole genome shotgun sequence of Rhizobium rubi NBRC 13261.</title>
        <authorList>
            <person name="Katano-Makiyama Y."/>
            <person name="Hosoyama A."/>
            <person name="Hashimoto M."/>
            <person name="Hosoyama Y."/>
            <person name="Noguchi M."/>
            <person name="Tsuchikane K."/>
            <person name="Uohara A."/>
            <person name="Ohji S."/>
            <person name="Ichikawa N."/>
            <person name="Kimura A."/>
            <person name="Yamazoe A."/>
            <person name="Fujita N."/>
        </authorList>
    </citation>
    <scope>NUCLEOTIDE SEQUENCE [LARGE SCALE GENOMIC DNA]</scope>
    <source>
        <strain evidence="2 3">NBRC 13261</strain>
    </source>
</reference>
<dbReference type="AlphaFoldDB" id="A0A081CV95"/>